<keyword evidence="2" id="KW-1185">Reference proteome</keyword>
<dbReference type="EMBL" id="KN822010">
    <property type="protein sequence ID" value="KIM68319.1"/>
    <property type="molecule type" value="Genomic_DNA"/>
</dbReference>
<dbReference type="Proteomes" id="UP000053989">
    <property type="component" value="Unassembled WGS sequence"/>
</dbReference>
<name>A0A0C3EJA3_9AGAM</name>
<accession>A0A0C3EJA3</accession>
<protein>
    <submittedName>
        <fullName evidence="1">Uncharacterized protein</fullName>
    </submittedName>
</protein>
<dbReference type="HOGENOM" id="CLU_3070059_0_0_1"/>
<organism evidence="1 2">
    <name type="scientific">Scleroderma citrinum Foug A</name>
    <dbReference type="NCBI Taxonomy" id="1036808"/>
    <lineage>
        <taxon>Eukaryota</taxon>
        <taxon>Fungi</taxon>
        <taxon>Dikarya</taxon>
        <taxon>Basidiomycota</taxon>
        <taxon>Agaricomycotina</taxon>
        <taxon>Agaricomycetes</taxon>
        <taxon>Agaricomycetidae</taxon>
        <taxon>Boletales</taxon>
        <taxon>Sclerodermatineae</taxon>
        <taxon>Sclerodermataceae</taxon>
        <taxon>Scleroderma</taxon>
    </lineage>
</organism>
<proteinExistence type="predicted"/>
<reference evidence="1 2" key="1">
    <citation type="submission" date="2014-04" db="EMBL/GenBank/DDBJ databases">
        <authorList>
            <consortium name="DOE Joint Genome Institute"/>
            <person name="Kuo A."/>
            <person name="Kohler A."/>
            <person name="Nagy L.G."/>
            <person name="Floudas D."/>
            <person name="Copeland A."/>
            <person name="Barry K.W."/>
            <person name="Cichocki N."/>
            <person name="Veneault-Fourrey C."/>
            <person name="LaButti K."/>
            <person name="Lindquist E.A."/>
            <person name="Lipzen A."/>
            <person name="Lundell T."/>
            <person name="Morin E."/>
            <person name="Murat C."/>
            <person name="Sun H."/>
            <person name="Tunlid A."/>
            <person name="Henrissat B."/>
            <person name="Grigoriev I.V."/>
            <person name="Hibbett D.S."/>
            <person name="Martin F."/>
            <person name="Nordberg H.P."/>
            <person name="Cantor M.N."/>
            <person name="Hua S.X."/>
        </authorList>
    </citation>
    <scope>NUCLEOTIDE SEQUENCE [LARGE SCALE GENOMIC DNA]</scope>
    <source>
        <strain evidence="1 2">Foug A</strain>
    </source>
</reference>
<reference evidence="2" key="2">
    <citation type="submission" date="2015-01" db="EMBL/GenBank/DDBJ databases">
        <title>Evolutionary Origins and Diversification of the Mycorrhizal Mutualists.</title>
        <authorList>
            <consortium name="DOE Joint Genome Institute"/>
            <consortium name="Mycorrhizal Genomics Consortium"/>
            <person name="Kohler A."/>
            <person name="Kuo A."/>
            <person name="Nagy L.G."/>
            <person name="Floudas D."/>
            <person name="Copeland A."/>
            <person name="Barry K.W."/>
            <person name="Cichocki N."/>
            <person name="Veneault-Fourrey C."/>
            <person name="LaButti K."/>
            <person name="Lindquist E.A."/>
            <person name="Lipzen A."/>
            <person name="Lundell T."/>
            <person name="Morin E."/>
            <person name="Murat C."/>
            <person name="Riley R."/>
            <person name="Ohm R."/>
            <person name="Sun H."/>
            <person name="Tunlid A."/>
            <person name="Henrissat B."/>
            <person name="Grigoriev I.V."/>
            <person name="Hibbett D.S."/>
            <person name="Martin F."/>
        </authorList>
    </citation>
    <scope>NUCLEOTIDE SEQUENCE [LARGE SCALE GENOMIC DNA]</scope>
    <source>
        <strain evidence="2">Foug A</strain>
    </source>
</reference>
<evidence type="ECO:0000313" key="2">
    <source>
        <dbReference type="Proteomes" id="UP000053989"/>
    </source>
</evidence>
<dbReference type="AlphaFoldDB" id="A0A0C3EJA3"/>
<sequence>MLYNTLIVESSTAIWRRGVLALDSLPVHYYVLTELPPDRWLHSTLRRVSCHIW</sequence>
<evidence type="ECO:0000313" key="1">
    <source>
        <dbReference type="EMBL" id="KIM68319.1"/>
    </source>
</evidence>
<dbReference type="InParanoid" id="A0A0C3EJA3"/>
<gene>
    <name evidence="1" type="ORF">SCLCIDRAFT_1187008</name>
</gene>